<dbReference type="InterPro" id="IPR052226">
    <property type="entry name" value="UPF0332_toxin"/>
</dbReference>
<dbReference type="EMBL" id="CP003651">
    <property type="protein sequence ID" value="AFL94697.1"/>
    <property type="molecule type" value="Genomic_DNA"/>
</dbReference>
<accession>I3ZSL3</accession>
<keyword evidence="4" id="KW-1185">Reference proteome</keyword>
<dbReference type="HOGENOM" id="CLU_151247_1_0_2"/>
<proteinExistence type="inferred from homology"/>
<evidence type="ECO:0000313" key="3">
    <source>
        <dbReference type="EMBL" id="AFL94697.1"/>
    </source>
</evidence>
<feature type="domain" description="HEPN" evidence="2">
    <location>
        <begin position="5"/>
        <end position="119"/>
    </location>
</feature>
<evidence type="ECO:0000259" key="2">
    <source>
        <dbReference type="Pfam" id="PF05168"/>
    </source>
</evidence>
<dbReference type="SUPFAM" id="SSF81593">
    <property type="entry name" value="Nucleotidyltransferase substrate binding subunit/domain"/>
    <property type="match status" value="1"/>
</dbReference>
<evidence type="ECO:0000256" key="1">
    <source>
        <dbReference type="ARBA" id="ARBA00038248"/>
    </source>
</evidence>
<dbReference type="STRING" id="163003.CL1_0489"/>
<name>I3ZSL3_THECF</name>
<dbReference type="OrthoDB" id="101012at2157"/>
<dbReference type="PANTHER" id="PTHR36565">
    <property type="entry name" value="UPF0332 PROTEIN TM_1000"/>
    <property type="match status" value="1"/>
</dbReference>
<dbReference type="Proteomes" id="UP000006064">
    <property type="component" value="Chromosome"/>
</dbReference>
<dbReference type="GeneID" id="13038173"/>
<dbReference type="Gene3D" id="1.20.120.330">
    <property type="entry name" value="Nucleotidyltransferases domain 2"/>
    <property type="match status" value="1"/>
</dbReference>
<dbReference type="PANTHER" id="PTHR36565:SF1">
    <property type="entry name" value="UPF0332 PROTEIN TM_1000"/>
    <property type="match status" value="1"/>
</dbReference>
<dbReference type="RefSeq" id="WP_014788336.1">
    <property type="nucleotide sequence ID" value="NC_018015.1"/>
</dbReference>
<comment type="similarity">
    <text evidence="1">Belongs to the UPF0332 family.</text>
</comment>
<dbReference type="AlphaFoldDB" id="I3ZSL3"/>
<dbReference type="KEGG" id="thm:CL1_0489"/>
<sequence length="130" mass="14959">MSTYSKILEKAEDSLKAAKLMTENGLYPFAVSRAYYAMFYCAEAILLTKGITVSKHSSVIALLGREFVKTGEVPHRFFTYLRLAFQLRQVADYSFDLHFSEEDALSQIRRAEEFFDFTRSYLKNKGLLEG</sequence>
<gene>
    <name evidence="3" type="ORF">CL1_0489</name>
</gene>
<protein>
    <recommendedName>
        <fullName evidence="2">HEPN domain-containing protein</fullName>
    </recommendedName>
</protein>
<organism evidence="3 4">
    <name type="scientific">Thermococcus cleftensis (strain DSM 27260 / KACC 17922 / CL1)</name>
    <dbReference type="NCBI Taxonomy" id="163003"/>
    <lineage>
        <taxon>Archaea</taxon>
        <taxon>Methanobacteriati</taxon>
        <taxon>Methanobacteriota</taxon>
        <taxon>Thermococci</taxon>
        <taxon>Thermococcales</taxon>
        <taxon>Thermococcaceae</taxon>
        <taxon>Thermococcus</taxon>
    </lineage>
</organism>
<reference evidence="3 4" key="1">
    <citation type="journal article" date="2012" name="J. Bacteriol.">
        <title>Complete Genome Sequence of the Hyperthermophilic Archaeon Thermococcus sp. Strain CL1, Isolated from a Paralvinella sp. Polychaete Worm Collected from a Hydrothermal Vent.</title>
        <authorList>
            <person name="Jung J.H."/>
            <person name="Holden J.F."/>
            <person name="Seo D.H."/>
            <person name="Park K.H."/>
            <person name="Shin H."/>
            <person name="Ryu S."/>
            <person name="Lee J.H."/>
            <person name="Park C.S."/>
        </authorList>
    </citation>
    <scope>NUCLEOTIDE SEQUENCE [LARGE SCALE GENOMIC DNA]</scope>
    <source>
        <strain evidence="4">DSM 27260 / KACC 17922 / CL1</strain>
    </source>
</reference>
<dbReference type="InterPro" id="IPR007842">
    <property type="entry name" value="HEPN_dom"/>
</dbReference>
<dbReference type="Pfam" id="PF05168">
    <property type="entry name" value="HEPN"/>
    <property type="match status" value="1"/>
</dbReference>
<evidence type="ECO:0000313" key="4">
    <source>
        <dbReference type="Proteomes" id="UP000006064"/>
    </source>
</evidence>